<gene>
    <name evidence="6" type="ORF">PHLGIDRAFT_456713</name>
</gene>
<dbReference type="HOGENOM" id="CLU_024219_3_0_1"/>
<feature type="domain" description="Atg6 BARA" evidence="4">
    <location>
        <begin position="294"/>
        <end position="468"/>
    </location>
</feature>
<reference evidence="6 7" key="1">
    <citation type="journal article" date="2014" name="PLoS Genet.">
        <title>Analysis of the Phlebiopsis gigantea genome, transcriptome and secretome provides insight into its pioneer colonization strategies of wood.</title>
        <authorList>
            <person name="Hori C."/>
            <person name="Ishida T."/>
            <person name="Igarashi K."/>
            <person name="Samejima M."/>
            <person name="Suzuki H."/>
            <person name="Master E."/>
            <person name="Ferreira P."/>
            <person name="Ruiz-Duenas F.J."/>
            <person name="Held B."/>
            <person name="Canessa P."/>
            <person name="Larrondo L.F."/>
            <person name="Schmoll M."/>
            <person name="Druzhinina I.S."/>
            <person name="Kubicek C.P."/>
            <person name="Gaskell J.A."/>
            <person name="Kersten P."/>
            <person name="St John F."/>
            <person name="Glasner J."/>
            <person name="Sabat G."/>
            <person name="Splinter BonDurant S."/>
            <person name="Syed K."/>
            <person name="Yadav J."/>
            <person name="Mgbeahuruike A.C."/>
            <person name="Kovalchuk A."/>
            <person name="Asiegbu F.O."/>
            <person name="Lackner G."/>
            <person name="Hoffmeister D."/>
            <person name="Rencoret J."/>
            <person name="Gutierrez A."/>
            <person name="Sun H."/>
            <person name="Lindquist E."/>
            <person name="Barry K."/>
            <person name="Riley R."/>
            <person name="Grigoriev I.V."/>
            <person name="Henrissat B."/>
            <person name="Kues U."/>
            <person name="Berka R.M."/>
            <person name="Martinez A.T."/>
            <person name="Covert S.F."/>
            <person name="Blanchette R.A."/>
            <person name="Cullen D."/>
        </authorList>
    </citation>
    <scope>NUCLEOTIDE SEQUENCE [LARGE SCALE GENOMIC DNA]</scope>
    <source>
        <strain evidence="6 7">11061_1 CR5-6</strain>
    </source>
</reference>
<organism evidence="6 7">
    <name type="scientific">Phlebiopsis gigantea (strain 11061_1 CR5-6)</name>
    <name type="common">White-rot fungus</name>
    <name type="synonym">Peniophora gigantea</name>
    <dbReference type="NCBI Taxonomy" id="745531"/>
    <lineage>
        <taxon>Eukaryota</taxon>
        <taxon>Fungi</taxon>
        <taxon>Dikarya</taxon>
        <taxon>Basidiomycota</taxon>
        <taxon>Agaricomycotina</taxon>
        <taxon>Agaricomycetes</taxon>
        <taxon>Polyporales</taxon>
        <taxon>Phanerochaetaceae</taxon>
        <taxon>Phlebiopsis</taxon>
    </lineage>
</organism>
<dbReference type="STRING" id="745531.A0A0C3S608"/>
<dbReference type="FunFam" id="1.10.418.40:FF:000006">
    <property type="entry name" value="Chromosome 12, whole genome shotgun sequence"/>
    <property type="match status" value="1"/>
</dbReference>
<evidence type="ECO:0000259" key="5">
    <source>
        <dbReference type="Pfam" id="PF17675"/>
    </source>
</evidence>
<dbReference type="GO" id="GO:0034271">
    <property type="term" value="C:phosphatidylinositol 3-kinase complex, class III, type I"/>
    <property type="evidence" value="ECO:0007669"/>
    <property type="project" value="TreeGrafter"/>
</dbReference>
<dbReference type="PANTHER" id="PTHR12768">
    <property type="entry name" value="BECLIN 1"/>
    <property type="match status" value="1"/>
</dbReference>
<dbReference type="Gene3D" id="1.10.418.40">
    <property type="entry name" value="Autophagy protein 6/Beclin 1"/>
    <property type="match status" value="1"/>
</dbReference>
<dbReference type="EMBL" id="KN840445">
    <property type="protein sequence ID" value="KIP11586.1"/>
    <property type="molecule type" value="Genomic_DNA"/>
</dbReference>
<evidence type="ECO:0000313" key="7">
    <source>
        <dbReference type="Proteomes" id="UP000053257"/>
    </source>
</evidence>
<dbReference type="InterPro" id="IPR007243">
    <property type="entry name" value="Atg6/Beclin"/>
</dbReference>
<feature type="region of interest" description="Disordered" evidence="3">
    <location>
        <begin position="107"/>
        <end position="152"/>
    </location>
</feature>
<dbReference type="GO" id="GO:0043548">
    <property type="term" value="F:phosphatidylinositol 3-kinase binding"/>
    <property type="evidence" value="ECO:0007669"/>
    <property type="project" value="TreeGrafter"/>
</dbReference>
<dbReference type="Proteomes" id="UP000053257">
    <property type="component" value="Unassembled WGS sequence"/>
</dbReference>
<dbReference type="GO" id="GO:0000407">
    <property type="term" value="C:phagophore assembly site"/>
    <property type="evidence" value="ECO:0007669"/>
    <property type="project" value="TreeGrafter"/>
</dbReference>
<name>A0A0C3S608_PHLG1</name>
<dbReference type="GO" id="GO:0006995">
    <property type="term" value="P:cellular response to nitrogen starvation"/>
    <property type="evidence" value="ECO:0007669"/>
    <property type="project" value="TreeGrafter"/>
</dbReference>
<evidence type="ECO:0000256" key="1">
    <source>
        <dbReference type="ARBA" id="ARBA00005965"/>
    </source>
</evidence>
<keyword evidence="2" id="KW-0175">Coiled coil</keyword>
<dbReference type="GO" id="GO:0045324">
    <property type="term" value="P:late endosome to vacuole transport"/>
    <property type="evidence" value="ECO:0007669"/>
    <property type="project" value="TreeGrafter"/>
</dbReference>
<feature type="domain" description="Atg6/beclin coiled-coil" evidence="5">
    <location>
        <begin position="174"/>
        <end position="290"/>
    </location>
</feature>
<feature type="region of interest" description="Disordered" evidence="3">
    <location>
        <begin position="34"/>
        <end position="89"/>
    </location>
</feature>
<dbReference type="InterPro" id="IPR040455">
    <property type="entry name" value="Atg6_BARA"/>
</dbReference>
<feature type="compositionally biased region" description="Polar residues" evidence="3">
    <location>
        <begin position="54"/>
        <end position="72"/>
    </location>
</feature>
<evidence type="ECO:0000256" key="3">
    <source>
        <dbReference type="SAM" id="MobiDB-lite"/>
    </source>
</evidence>
<protein>
    <submittedName>
        <fullName evidence="6">Uncharacterized protein</fullName>
    </submittedName>
</protein>
<dbReference type="InterPro" id="IPR038274">
    <property type="entry name" value="Atg6/Beclin_C_sf"/>
</dbReference>
<dbReference type="GO" id="GO:0000045">
    <property type="term" value="P:autophagosome assembly"/>
    <property type="evidence" value="ECO:0007669"/>
    <property type="project" value="TreeGrafter"/>
</dbReference>
<dbReference type="OrthoDB" id="20368at2759"/>
<accession>A0A0C3S608</accession>
<evidence type="ECO:0000259" key="4">
    <source>
        <dbReference type="Pfam" id="PF04111"/>
    </source>
</evidence>
<dbReference type="AlphaFoldDB" id="A0A0C3S608"/>
<dbReference type="GO" id="GO:0034272">
    <property type="term" value="C:phosphatidylinositol 3-kinase complex, class III, type II"/>
    <property type="evidence" value="ECO:0007669"/>
    <property type="project" value="TreeGrafter"/>
</dbReference>
<dbReference type="Pfam" id="PF17675">
    <property type="entry name" value="APG6_N"/>
    <property type="match status" value="1"/>
</dbReference>
<comment type="similarity">
    <text evidence="1">Belongs to the beclin family.</text>
</comment>
<dbReference type="PANTHER" id="PTHR12768:SF4">
    <property type="entry name" value="BECLIN-1"/>
    <property type="match status" value="1"/>
</dbReference>
<dbReference type="Pfam" id="PF04111">
    <property type="entry name" value="APG6"/>
    <property type="match status" value="1"/>
</dbReference>
<dbReference type="InterPro" id="IPR041691">
    <property type="entry name" value="Atg6/beclin_CC"/>
</dbReference>
<keyword evidence="7" id="KW-1185">Reference proteome</keyword>
<dbReference type="GO" id="GO:0000423">
    <property type="term" value="P:mitophagy"/>
    <property type="evidence" value="ECO:0007669"/>
    <property type="project" value="TreeGrafter"/>
</dbReference>
<sequence length="473" mass="52698">MNYICQQCKQPLQLDASLVDLSPSAYDMIAASLPPAPSPTSRSISRAEKLAQLPSPTSVKTAWQRAAQNSPSPHSPRKPSQPHAQPRTPALPTESFVLLQDSVVRRIPSPAPSPASHPKKLANAKSRQNGSPAHQGAAADAEVTHPNPSPLSHHLRSTLRLFNLLSSRTELDHPLCAECTQSLLETLTKQLEETKKERDGYIAFEKEVRKEREREREGPSKAEVDAKIEKLKDEERIAIEQLKALELEEKALEEEEAEFWRSHNAHLLRSAEQAAQLASLRAAYAADSAALDKLERTNVYNDAFCIGHDGVFGTINGLRLGRVPGVPVEWAEINAAWGQTLLLLYTIARKLDFTLDGYRLIPMGSFSRIERTSGDKATYELYGSGDLHLGRLLHNRRFDFAMVAFLDCLKQVIDYVRSQDAHVDFPHQIVKDKIGEASVKLQFSQEEAWTRALRHVLLALKLLLKWTTNGSNG</sequence>
<evidence type="ECO:0000256" key="2">
    <source>
        <dbReference type="SAM" id="Coils"/>
    </source>
</evidence>
<proteinExistence type="inferred from homology"/>
<evidence type="ECO:0000313" key="6">
    <source>
        <dbReference type="EMBL" id="KIP11586.1"/>
    </source>
</evidence>
<dbReference type="GO" id="GO:0030674">
    <property type="term" value="F:protein-macromolecule adaptor activity"/>
    <property type="evidence" value="ECO:0007669"/>
    <property type="project" value="TreeGrafter"/>
</dbReference>
<feature type="coiled-coil region" evidence="2">
    <location>
        <begin position="221"/>
        <end position="297"/>
    </location>
</feature>